<gene>
    <name evidence="1" type="ORF">ACFQMH_27480</name>
</gene>
<dbReference type="RefSeq" id="WP_268254971.1">
    <property type="nucleotide sequence ID" value="NZ_BMWA01000033.1"/>
</dbReference>
<keyword evidence="2" id="KW-1185">Reference proteome</keyword>
<evidence type="ECO:0000313" key="2">
    <source>
        <dbReference type="Proteomes" id="UP001596409"/>
    </source>
</evidence>
<sequence>MTTVQPAASADASLKNARTSGKFHSVIAVTTPRGLRVKSVSPRRSSDGLCMIIDA</sequence>
<dbReference type="Proteomes" id="UP001596409">
    <property type="component" value="Unassembled WGS sequence"/>
</dbReference>
<protein>
    <submittedName>
        <fullName evidence="1">Uncharacterized protein</fullName>
    </submittedName>
</protein>
<name>A0ABW2E9H4_9ACTN</name>
<accession>A0ABW2E9H4</accession>
<reference evidence="2" key="1">
    <citation type="journal article" date="2019" name="Int. J. Syst. Evol. Microbiol.">
        <title>The Global Catalogue of Microorganisms (GCM) 10K type strain sequencing project: providing services to taxonomists for standard genome sequencing and annotation.</title>
        <authorList>
            <consortium name="The Broad Institute Genomics Platform"/>
            <consortium name="The Broad Institute Genome Sequencing Center for Infectious Disease"/>
            <person name="Wu L."/>
            <person name="Ma J."/>
        </authorList>
    </citation>
    <scope>NUCLEOTIDE SEQUENCE [LARGE SCALE GENOMIC DNA]</scope>
    <source>
        <strain evidence="2">JCM 4855</strain>
    </source>
</reference>
<organism evidence="1 2">
    <name type="scientific">Streptomyces viridiviolaceus</name>
    <dbReference type="NCBI Taxonomy" id="68282"/>
    <lineage>
        <taxon>Bacteria</taxon>
        <taxon>Bacillati</taxon>
        <taxon>Actinomycetota</taxon>
        <taxon>Actinomycetes</taxon>
        <taxon>Kitasatosporales</taxon>
        <taxon>Streptomycetaceae</taxon>
        <taxon>Streptomyces</taxon>
    </lineage>
</organism>
<comment type="caution">
    <text evidence="1">The sequence shown here is derived from an EMBL/GenBank/DDBJ whole genome shotgun (WGS) entry which is preliminary data.</text>
</comment>
<dbReference type="EMBL" id="JBHSYM010000061">
    <property type="protein sequence ID" value="MFC7015382.1"/>
    <property type="molecule type" value="Genomic_DNA"/>
</dbReference>
<proteinExistence type="predicted"/>
<evidence type="ECO:0000313" key="1">
    <source>
        <dbReference type="EMBL" id="MFC7015382.1"/>
    </source>
</evidence>